<dbReference type="EMBL" id="RAWG01000061">
    <property type="protein sequence ID" value="RKH43802.1"/>
    <property type="molecule type" value="Genomic_DNA"/>
</dbReference>
<dbReference type="Proteomes" id="UP000273405">
    <property type="component" value="Unassembled WGS sequence"/>
</dbReference>
<proteinExistence type="predicted"/>
<feature type="compositionally biased region" description="Low complexity" evidence="1">
    <location>
        <begin position="121"/>
        <end position="135"/>
    </location>
</feature>
<evidence type="ECO:0000313" key="2">
    <source>
        <dbReference type="EMBL" id="RKH43802.1"/>
    </source>
</evidence>
<evidence type="ECO:0000313" key="3">
    <source>
        <dbReference type="Proteomes" id="UP000273405"/>
    </source>
</evidence>
<gene>
    <name evidence="2" type="ORF">D7X12_12430</name>
</gene>
<sequence length="243" mass="25469">MYILPHMAPLSLETELRDMVRRELQQQLAPFQKAVARMAKGLEALDVLREVTQRLAPLSSRLGAVAGVRTPTLAPEPVARRRPGRPPSAKTVAKAAAKTAAPALVKAPAAKLAPAKAPAGKAAAPAAKAPATRGPGRPPARAPAAEDNQACAVIGCKRQSRSKGYCSAHYQKLRLLIRTGRRPDAWVDGARSQSVQDVKLPRGRAGSQALKEASKPAAPVAAPPKPKAWVRKKGAGGGMVSLN</sequence>
<feature type="region of interest" description="Disordered" evidence="1">
    <location>
        <begin position="121"/>
        <end position="146"/>
    </location>
</feature>
<evidence type="ECO:0000256" key="1">
    <source>
        <dbReference type="SAM" id="MobiDB-lite"/>
    </source>
</evidence>
<comment type="caution">
    <text evidence="2">The sequence shown here is derived from an EMBL/GenBank/DDBJ whole genome shotgun (WGS) entry which is preliminary data.</text>
</comment>
<accession>A0A3A8NUV3</accession>
<organism evidence="2 3">
    <name type="scientific">Corallococcus sicarius</name>
    <dbReference type="NCBI Taxonomy" id="2316726"/>
    <lineage>
        <taxon>Bacteria</taxon>
        <taxon>Pseudomonadati</taxon>
        <taxon>Myxococcota</taxon>
        <taxon>Myxococcia</taxon>
        <taxon>Myxococcales</taxon>
        <taxon>Cystobacterineae</taxon>
        <taxon>Myxococcaceae</taxon>
        <taxon>Corallococcus</taxon>
    </lineage>
</organism>
<dbReference type="AlphaFoldDB" id="A0A3A8NUV3"/>
<protein>
    <submittedName>
        <fullName evidence="2">Vegetative protein</fullName>
    </submittedName>
</protein>
<keyword evidence="3" id="KW-1185">Reference proteome</keyword>
<reference evidence="3" key="1">
    <citation type="submission" date="2018-09" db="EMBL/GenBank/DDBJ databases">
        <authorList>
            <person name="Livingstone P.G."/>
            <person name="Whitworth D.E."/>
        </authorList>
    </citation>
    <scope>NUCLEOTIDE SEQUENCE [LARGE SCALE GENOMIC DNA]</scope>
    <source>
        <strain evidence="3">CA040B</strain>
    </source>
</reference>
<name>A0A3A8NUV3_9BACT</name>
<dbReference type="OrthoDB" id="5514203at2"/>
<feature type="region of interest" description="Disordered" evidence="1">
    <location>
        <begin position="200"/>
        <end position="243"/>
    </location>
</feature>